<keyword evidence="5" id="KW-1185">Reference proteome</keyword>
<dbReference type="Proteomes" id="UP001392437">
    <property type="component" value="Unassembled WGS sequence"/>
</dbReference>
<dbReference type="SUPFAM" id="SSF51735">
    <property type="entry name" value="NAD(P)-binding Rossmann-fold domains"/>
    <property type="match status" value="1"/>
</dbReference>
<dbReference type="Gene3D" id="3.40.50.720">
    <property type="entry name" value="NAD(P)-binding Rossmann-like Domain"/>
    <property type="match status" value="1"/>
</dbReference>
<dbReference type="PANTHER" id="PTHR24320:SF227">
    <property type="entry name" value="RETINOL DEHYDROGENASE 11"/>
    <property type="match status" value="1"/>
</dbReference>
<comment type="similarity">
    <text evidence="1">Belongs to the short-chain dehydrogenases/reductases (SDR) family.</text>
</comment>
<feature type="region of interest" description="Disordered" evidence="3">
    <location>
        <begin position="1"/>
        <end position="33"/>
    </location>
</feature>
<comment type="caution">
    <text evidence="4">The sequence shown here is derived from an EMBL/GenBank/DDBJ whole genome shotgun (WGS) entry which is preliminary data.</text>
</comment>
<protein>
    <submittedName>
        <fullName evidence="4">Uncharacterized protein</fullName>
    </submittedName>
</protein>
<gene>
    <name evidence="4" type="ORF">PG999_001804</name>
</gene>
<proteinExistence type="inferred from homology"/>
<dbReference type="AlphaFoldDB" id="A0AAW0R6L8"/>
<dbReference type="PANTHER" id="PTHR24320">
    <property type="entry name" value="RETINOL DEHYDROGENASE"/>
    <property type="match status" value="1"/>
</dbReference>
<evidence type="ECO:0000256" key="1">
    <source>
        <dbReference type="ARBA" id="ARBA00006484"/>
    </source>
</evidence>
<sequence length="292" mass="33077">MCSAQVPYSGSRRGVLRKGRQLPTASNQSTHGAIGLSYSRQTQDPHPRPQGGQITHEQISLDLSRLSNVREVATAVNARVQSGTIPPIRALILNADFEEFDTQTWNEDGLDMSFVVNYLGHWLLTLLLLTSMDREDGRIVWISSWYQKQVIIPREGDVEPHIKREQELDGCLSPLCHELEKRLDTDPNLNQISVLAIDPGAMDTGIIRYSSWFVRVVLFRLLLGILGNLFVRLFPNGTWGITLSLVNLSHPCNFTKVIIVFSESGSPEYLATCETRYFQVQFHYHLTLDRQD</sequence>
<evidence type="ECO:0000256" key="3">
    <source>
        <dbReference type="SAM" id="MobiDB-lite"/>
    </source>
</evidence>
<dbReference type="EMBL" id="JAQQWP010000002">
    <property type="protein sequence ID" value="KAK8129424.1"/>
    <property type="molecule type" value="Genomic_DNA"/>
</dbReference>
<accession>A0AAW0R6L8</accession>
<reference evidence="4 5" key="1">
    <citation type="submission" date="2023-01" db="EMBL/GenBank/DDBJ databases">
        <title>Analysis of 21 Apiospora genomes using comparative genomics revels a genus with tremendous synthesis potential of carbohydrate active enzymes and secondary metabolites.</title>
        <authorList>
            <person name="Sorensen T."/>
        </authorList>
    </citation>
    <scope>NUCLEOTIDE SEQUENCE [LARGE SCALE GENOMIC DNA]</scope>
    <source>
        <strain evidence="4 5">CBS 117206</strain>
    </source>
</reference>
<evidence type="ECO:0000313" key="4">
    <source>
        <dbReference type="EMBL" id="KAK8129424.1"/>
    </source>
</evidence>
<evidence type="ECO:0000313" key="5">
    <source>
        <dbReference type="Proteomes" id="UP001392437"/>
    </source>
</evidence>
<dbReference type="InterPro" id="IPR036291">
    <property type="entry name" value="NAD(P)-bd_dom_sf"/>
</dbReference>
<evidence type="ECO:0000256" key="2">
    <source>
        <dbReference type="ARBA" id="ARBA00023002"/>
    </source>
</evidence>
<name>A0AAW0R6L8_9PEZI</name>
<dbReference type="GO" id="GO:0016491">
    <property type="term" value="F:oxidoreductase activity"/>
    <property type="evidence" value="ECO:0007669"/>
    <property type="project" value="UniProtKB-KW"/>
</dbReference>
<organism evidence="4 5">
    <name type="scientific">Apiospora kogelbergensis</name>
    <dbReference type="NCBI Taxonomy" id="1337665"/>
    <lineage>
        <taxon>Eukaryota</taxon>
        <taxon>Fungi</taxon>
        <taxon>Dikarya</taxon>
        <taxon>Ascomycota</taxon>
        <taxon>Pezizomycotina</taxon>
        <taxon>Sordariomycetes</taxon>
        <taxon>Xylariomycetidae</taxon>
        <taxon>Amphisphaeriales</taxon>
        <taxon>Apiosporaceae</taxon>
        <taxon>Apiospora</taxon>
    </lineage>
</organism>
<keyword evidence="2" id="KW-0560">Oxidoreductase</keyword>